<keyword evidence="3 4" id="KW-0175">Coiled coil</keyword>
<dbReference type="GO" id="GO:0005794">
    <property type="term" value="C:Golgi apparatus"/>
    <property type="evidence" value="ECO:0007669"/>
    <property type="project" value="UniProtKB-SubCell"/>
</dbReference>
<dbReference type="Proteomes" id="UP000230233">
    <property type="component" value="Chromosome III"/>
</dbReference>
<dbReference type="GO" id="GO:0007030">
    <property type="term" value="P:Golgi organization"/>
    <property type="evidence" value="ECO:0007669"/>
    <property type="project" value="TreeGrafter"/>
</dbReference>
<feature type="compositionally biased region" description="Polar residues" evidence="5">
    <location>
        <begin position="853"/>
        <end position="863"/>
    </location>
</feature>
<feature type="region of interest" description="Disordered" evidence="5">
    <location>
        <begin position="993"/>
        <end position="1016"/>
    </location>
</feature>
<feature type="compositionally biased region" description="Acidic residues" evidence="5">
    <location>
        <begin position="593"/>
        <end position="605"/>
    </location>
</feature>
<accession>A0A2G5UPH6</accession>
<dbReference type="PANTHER" id="PTHR18921:SF2">
    <property type="entry name" value="THYROID RECEPTOR-INTERACTING PROTEIN 11"/>
    <property type="match status" value="1"/>
</dbReference>
<proteinExistence type="predicted"/>
<keyword evidence="2" id="KW-0333">Golgi apparatus</keyword>
<name>A0A2G5UPH6_9PELO</name>
<gene>
    <name evidence="6" type="primary">Cnig_chr_III.g8869</name>
    <name evidence="6" type="ORF">B9Z55_008869</name>
</gene>
<dbReference type="OrthoDB" id="425925at2759"/>
<feature type="region of interest" description="Disordered" evidence="5">
    <location>
        <begin position="1"/>
        <end position="24"/>
    </location>
</feature>
<feature type="region of interest" description="Disordered" evidence="5">
    <location>
        <begin position="843"/>
        <end position="868"/>
    </location>
</feature>
<feature type="compositionally biased region" description="Polar residues" evidence="5">
    <location>
        <begin position="1230"/>
        <end position="1248"/>
    </location>
</feature>
<keyword evidence="7" id="KW-1185">Reference proteome</keyword>
<dbReference type="GO" id="GO:0006888">
    <property type="term" value="P:endoplasmic reticulum to Golgi vesicle-mediated transport"/>
    <property type="evidence" value="ECO:0007669"/>
    <property type="project" value="TreeGrafter"/>
</dbReference>
<reference evidence="7" key="1">
    <citation type="submission" date="2017-10" db="EMBL/GenBank/DDBJ databases">
        <title>Rapid genome shrinkage in a self-fertile nematode reveals novel sperm competition proteins.</title>
        <authorList>
            <person name="Yin D."/>
            <person name="Schwarz E.M."/>
            <person name="Thomas C.G."/>
            <person name="Felde R.L."/>
            <person name="Korf I.F."/>
            <person name="Cutter A.D."/>
            <person name="Schartner C.M."/>
            <person name="Ralston E.J."/>
            <person name="Meyer B.J."/>
            <person name="Haag E.S."/>
        </authorList>
    </citation>
    <scope>NUCLEOTIDE SEQUENCE [LARGE SCALE GENOMIC DNA]</scope>
    <source>
        <strain evidence="7">JU1422</strain>
    </source>
</reference>
<protein>
    <recommendedName>
        <fullName evidence="8">GRIP domain-containing protein</fullName>
    </recommendedName>
</protein>
<evidence type="ECO:0000313" key="6">
    <source>
        <dbReference type="EMBL" id="PIC41465.1"/>
    </source>
</evidence>
<evidence type="ECO:0008006" key="8">
    <source>
        <dbReference type="Google" id="ProtNLM"/>
    </source>
</evidence>
<organism evidence="6 7">
    <name type="scientific">Caenorhabditis nigoni</name>
    <dbReference type="NCBI Taxonomy" id="1611254"/>
    <lineage>
        <taxon>Eukaryota</taxon>
        <taxon>Metazoa</taxon>
        <taxon>Ecdysozoa</taxon>
        <taxon>Nematoda</taxon>
        <taxon>Chromadorea</taxon>
        <taxon>Rhabditida</taxon>
        <taxon>Rhabditina</taxon>
        <taxon>Rhabditomorpha</taxon>
        <taxon>Rhabditoidea</taxon>
        <taxon>Rhabditidae</taxon>
        <taxon>Peloderinae</taxon>
        <taxon>Caenorhabditis</taxon>
    </lineage>
</organism>
<feature type="region of interest" description="Disordered" evidence="5">
    <location>
        <begin position="585"/>
        <end position="609"/>
    </location>
</feature>
<feature type="coiled-coil region" evidence="4">
    <location>
        <begin position="157"/>
        <end position="265"/>
    </location>
</feature>
<feature type="compositionally biased region" description="Polar residues" evidence="5">
    <location>
        <begin position="15"/>
        <end position="24"/>
    </location>
</feature>
<dbReference type="AlphaFoldDB" id="A0A2G5UPH6"/>
<feature type="compositionally biased region" description="Basic and acidic residues" evidence="5">
    <location>
        <begin position="1001"/>
        <end position="1016"/>
    </location>
</feature>
<evidence type="ECO:0000256" key="3">
    <source>
        <dbReference type="ARBA" id="ARBA00023054"/>
    </source>
</evidence>
<dbReference type="Gene3D" id="1.10.287.1490">
    <property type="match status" value="1"/>
</dbReference>
<comment type="caution">
    <text evidence="6">The sequence shown here is derived from an EMBL/GenBank/DDBJ whole genome shotgun (WGS) entry which is preliminary data.</text>
</comment>
<comment type="subcellular location">
    <subcellularLocation>
        <location evidence="1">Golgi apparatus</location>
    </subcellularLocation>
</comment>
<evidence type="ECO:0000256" key="5">
    <source>
        <dbReference type="SAM" id="MobiDB-lite"/>
    </source>
</evidence>
<dbReference type="PANTHER" id="PTHR18921">
    <property type="entry name" value="MYOSIN HEAVY CHAIN - RELATED"/>
    <property type="match status" value="1"/>
</dbReference>
<dbReference type="EMBL" id="PDUG01000003">
    <property type="protein sequence ID" value="PIC41465.1"/>
    <property type="molecule type" value="Genomic_DNA"/>
</dbReference>
<evidence type="ECO:0000256" key="1">
    <source>
        <dbReference type="ARBA" id="ARBA00004555"/>
    </source>
</evidence>
<feature type="region of interest" description="Disordered" evidence="5">
    <location>
        <begin position="1208"/>
        <end position="1261"/>
    </location>
</feature>
<sequence>MFQNQMEHIQESGWHETTPTSFPSATETNQITELRQQIAHWKQKAENLENSGIPDENSEKMIEISEMERRIEALRQQKEHEIQSIVESHAESMVEMREMYEEKISNMQIHPYNASSSTSNADVLDAVLLEKEDLKSTRSTNGSDGEGAVVVDLGSHDELVDERIRQMEQELERAKIDKLEVQQSLESKLEGLQEQNKELADAYTELNTEFEEFKQQNNVVVNANSDLNRRIDSLKANLIEYEERYELCKKENAETVAQLERLSNDFARLRTGVANVSQRREDCDLMVNEEVEKLRNALDESRSERERLRDDVQRFQVAVGEIDVELEKLRGANRQLLEENNALTENLARYDETMKSIISSSEEDIGKFREQFHEIQENHKKQREAMNAENDALREETEAIKRQRDILMEESALLKDVNEKLKTKTSAEEEKNRLLQEKSDLLEQCLSKERAERLADNEKSEEAKRETEAKILNSDCDGNLENENSVLKLQLKEALDANAEKTDECEKLIVENRSLEREVDLRQNCVDEMIAQTNTLQMQQESMSTQNKTLQTQILAHERSIVQLEERLAEEQEKSEELEKKTKRLEEVIVGGDSDEKDDVEDEQSTSEAAKSEELVKFKRYVAELQTKLSETEYELKLIKEQKAAENTEAAEIRENLERNLFEAEKVDKELLDGIEARVKDMEGELKQRVDQVDQLKAEKAELQKSIEEISEKLRRADENAEQSTVTLQRELAELKSRLEITVDEKSEIEKIMEMAGSEQRAKISVLESEKLELEERLQEHLRKPFESTSEDLTTIEELRGAISALQQENEQLQETLQNPPTTSPEDTTTIEELRGEISSLQKENEQLKETLQKPSESSPEDTTTIEELRGAVLALQQENEHLKGVAKTQYEENVKYYEQFQAMAKHNQEIQDQLNQNNEQNEKRAKELARLREHLMIVEENSTREAVEAEQRETELRERVKVLEAKGHQVEEGASESNQQYQVQIASLTSQLESSQKTTNDWKRKYDSEQKSREQTQEALASLQNVVRELSIDHERDSATASHRNLELQTTISSLTEEIAQIREEMDRQSIGRQAAEEESERRQLQLESKQKIIEDLENQIEELRSPKKPTDSYRIDDSTLRQLFLSYFSSESSKKADIALLLANILEYPPDEMDKFKSAVRQSVGQQQQSSFWGLSARNSPSPSPGGGGSIADQFIRFLEIESESSRTAPHLPLRTQNEPAPRMSMDAPTTTGQRSQNPQNVNQATSSSSAAALDSLLR</sequence>
<feature type="coiled-coil region" evidence="4">
    <location>
        <begin position="491"/>
        <end position="518"/>
    </location>
</feature>
<feature type="coiled-coil region" evidence="4">
    <location>
        <begin position="31"/>
        <end position="84"/>
    </location>
</feature>
<dbReference type="GO" id="GO:0031267">
    <property type="term" value="F:small GTPase binding"/>
    <property type="evidence" value="ECO:0007669"/>
    <property type="project" value="TreeGrafter"/>
</dbReference>
<evidence type="ECO:0000256" key="2">
    <source>
        <dbReference type="ARBA" id="ARBA00023034"/>
    </source>
</evidence>
<feature type="compositionally biased region" description="Low complexity" evidence="5">
    <location>
        <begin position="1249"/>
        <end position="1261"/>
    </location>
</feature>
<evidence type="ECO:0000256" key="4">
    <source>
        <dbReference type="SAM" id="Coils"/>
    </source>
</evidence>
<feature type="compositionally biased region" description="Basic and acidic residues" evidence="5">
    <location>
        <begin position="843"/>
        <end position="852"/>
    </location>
</feature>
<evidence type="ECO:0000313" key="7">
    <source>
        <dbReference type="Proteomes" id="UP000230233"/>
    </source>
</evidence>
<feature type="coiled-coil region" evidence="4">
    <location>
        <begin position="291"/>
        <end position="444"/>
    </location>
</feature>
<feature type="region of interest" description="Disordered" evidence="5">
    <location>
        <begin position="1172"/>
        <end position="1193"/>
    </location>
</feature>
<dbReference type="STRING" id="1611254.A0A2G5UPH6"/>